<dbReference type="EMBL" id="CM004467">
    <property type="protein sequence ID" value="OCT98448.1"/>
    <property type="molecule type" value="Genomic_DNA"/>
</dbReference>
<dbReference type="InterPro" id="IPR058912">
    <property type="entry name" value="HTH_animal"/>
</dbReference>
<sequence>MLSLESLQCESGELDIRTGVELREVILRFRTTTDFYPTYLRDTAINMYQKQFEQDLIQLHNITRSCALNHKGGLVVTYELLKDNPLQNFQRFLFLLVDKYVDIEVDIEVLTKTIGDYLKVTHPTLAIFHHLPKVRKPTRHCAADTILQASSSHPKHLIHNIPTGQFLRLRHLCSEFHDFLRESCNLRDMLLSRGYCLCFLITVFKRAIKTSRHSLLDNNSSSDPHRSRQMTSGVRTTFTYS</sequence>
<evidence type="ECO:0000259" key="2">
    <source>
        <dbReference type="Pfam" id="PF26215"/>
    </source>
</evidence>
<evidence type="ECO:0000256" key="1">
    <source>
        <dbReference type="SAM" id="MobiDB-lite"/>
    </source>
</evidence>
<feature type="region of interest" description="Disordered" evidence="1">
    <location>
        <begin position="215"/>
        <end position="241"/>
    </location>
</feature>
<dbReference type="AlphaFoldDB" id="A0A974I204"/>
<evidence type="ECO:0000313" key="4">
    <source>
        <dbReference type="Proteomes" id="UP000694892"/>
    </source>
</evidence>
<evidence type="ECO:0000313" key="3">
    <source>
        <dbReference type="EMBL" id="OCT98448.1"/>
    </source>
</evidence>
<feature type="domain" description="Helix-turn-helix" evidence="2">
    <location>
        <begin position="146"/>
        <end position="195"/>
    </location>
</feature>
<reference evidence="4" key="1">
    <citation type="journal article" date="2016" name="Nature">
        <title>Genome evolution in the allotetraploid frog Xenopus laevis.</title>
        <authorList>
            <person name="Session A.M."/>
            <person name="Uno Y."/>
            <person name="Kwon T."/>
            <person name="Chapman J.A."/>
            <person name="Toyoda A."/>
            <person name="Takahashi S."/>
            <person name="Fukui A."/>
            <person name="Hikosaka A."/>
            <person name="Suzuki A."/>
            <person name="Kondo M."/>
            <person name="van Heeringen S.J."/>
            <person name="Quigley I."/>
            <person name="Heinz S."/>
            <person name="Ogino H."/>
            <person name="Ochi H."/>
            <person name="Hellsten U."/>
            <person name="Lyons J.B."/>
            <person name="Simakov O."/>
            <person name="Putnam N."/>
            <person name="Stites J."/>
            <person name="Kuroki Y."/>
            <person name="Tanaka T."/>
            <person name="Michiue T."/>
            <person name="Watanabe M."/>
            <person name="Bogdanovic O."/>
            <person name="Lister R."/>
            <person name="Georgiou G."/>
            <person name="Paranjpe S.S."/>
            <person name="van Kruijsbergen I."/>
            <person name="Shu S."/>
            <person name="Carlson J."/>
            <person name="Kinoshita T."/>
            <person name="Ohta Y."/>
            <person name="Mawaribuchi S."/>
            <person name="Jenkins J."/>
            <person name="Grimwood J."/>
            <person name="Schmutz J."/>
            <person name="Mitros T."/>
            <person name="Mozaffari S.V."/>
            <person name="Suzuki Y."/>
            <person name="Haramoto Y."/>
            <person name="Yamamoto T.S."/>
            <person name="Takagi C."/>
            <person name="Heald R."/>
            <person name="Miller K."/>
            <person name="Haudenschild C."/>
            <person name="Kitzman J."/>
            <person name="Nakayama T."/>
            <person name="Izutsu Y."/>
            <person name="Robert J."/>
            <person name="Fortriede J."/>
            <person name="Burns K."/>
            <person name="Lotay V."/>
            <person name="Karimi K."/>
            <person name="Yasuoka Y."/>
            <person name="Dichmann D.S."/>
            <person name="Flajnik M.F."/>
            <person name="Houston D.W."/>
            <person name="Shendure J."/>
            <person name="DuPasquier L."/>
            <person name="Vize P.D."/>
            <person name="Zorn A.M."/>
            <person name="Ito M."/>
            <person name="Marcotte E.M."/>
            <person name="Wallingford J.B."/>
            <person name="Ito Y."/>
            <person name="Asashima M."/>
            <person name="Ueno N."/>
            <person name="Matsuda Y."/>
            <person name="Veenstra G.J."/>
            <person name="Fujiyama A."/>
            <person name="Harland R.M."/>
            <person name="Taira M."/>
            <person name="Rokhsar D.S."/>
        </authorList>
    </citation>
    <scope>NUCLEOTIDE SEQUENCE [LARGE SCALE GENOMIC DNA]</scope>
    <source>
        <strain evidence="4">J</strain>
    </source>
</reference>
<protein>
    <recommendedName>
        <fullName evidence="2">Helix-turn-helix domain-containing protein</fullName>
    </recommendedName>
</protein>
<dbReference type="Proteomes" id="UP000694892">
    <property type="component" value="Chromosome 1S"/>
</dbReference>
<accession>A0A974I204</accession>
<organism evidence="3 4">
    <name type="scientific">Xenopus laevis</name>
    <name type="common">African clawed frog</name>
    <dbReference type="NCBI Taxonomy" id="8355"/>
    <lineage>
        <taxon>Eukaryota</taxon>
        <taxon>Metazoa</taxon>
        <taxon>Chordata</taxon>
        <taxon>Craniata</taxon>
        <taxon>Vertebrata</taxon>
        <taxon>Euteleostomi</taxon>
        <taxon>Amphibia</taxon>
        <taxon>Batrachia</taxon>
        <taxon>Anura</taxon>
        <taxon>Pipoidea</taxon>
        <taxon>Pipidae</taxon>
        <taxon>Xenopodinae</taxon>
        <taxon>Xenopus</taxon>
        <taxon>Xenopus</taxon>
    </lineage>
</organism>
<gene>
    <name evidence="3" type="ORF">XELAEV_18010680mg</name>
</gene>
<feature type="compositionally biased region" description="Polar residues" evidence="1">
    <location>
        <begin position="229"/>
        <end position="241"/>
    </location>
</feature>
<dbReference type="Pfam" id="PF26215">
    <property type="entry name" value="HTH_animal"/>
    <property type="match status" value="1"/>
</dbReference>
<dbReference type="PANTHER" id="PTHR21301:SF13">
    <property type="match status" value="1"/>
</dbReference>
<proteinExistence type="predicted"/>
<dbReference type="PANTHER" id="PTHR21301">
    <property type="entry name" value="REVERSE TRANSCRIPTASE"/>
    <property type="match status" value="1"/>
</dbReference>
<name>A0A974I204_XENLA</name>